<evidence type="ECO:0000313" key="2">
    <source>
        <dbReference type="Proteomes" id="UP001143981"/>
    </source>
</evidence>
<gene>
    <name evidence="1" type="ORF">LPJ61_005482</name>
</gene>
<dbReference type="AlphaFoldDB" id="A0A9W7Y9T6"/>
<name>A0A9W7Y9T6_9FUNG</name>
<comment type="caution">
    <text evidence="1">The sequence shown here is derived from an EMBL/GenBank/DDBJ whole genome shotgun (WGS) entry which is preliminary data.</text>
</comment>
<reference evidence="1" key="1">
    <citation type="submission" date="2022-07" db="EMBL/GenBank/DDBJ databases">
        <title>Phylogenomic reconstructions and comparative analyses of Kickxellomycotina fungi.</title>
        <authorList>
            <person name="Reynolds N.K."/>
            <person name="Stajich J.E."/>
            <person name="Barry K."/>
            <person name="Grigoriev I.V."/>
            <person name="Crous P."/>
            <person name="Smith M.E."/>
        </authorList>
    </citation>
    <scope>NUCLEOTIDE SEQUENCE</scope>
    <source>
        <strain evidence="1">BCRC 34381</strain>
    </source>
</reference>
<organism evidence="1 2">
    <name type="scientific">Coemansia biformis</name>
    <dbReference type="NCBI Taxonomy" id="1286918"/>
    <lineage>
        <taxon>Eukaryota</taxon>
        <taxon>Fungi</taxon>
        <taxon>Fungi incertae sedis</taxon>
        <taxon>Zoopagomycota</taxon>
        <taxon>Kickxellomycotina</taxon>
        <taxon>Kickxellomycetes</taxon>
        <taxon>Kickxellales</taxon>
        <taxon>Kickxellaceae</taxon>
        <taxon>Coemansia</taxon>
    </lineage>
</organism>
<proteinExistence type="predicted"/>
<protein>
    <submittedName>
        <fullName evidence="1">Uncharacterized protein</fullName>
    </submittedName>
</protein>
<dbReference type="OrthoDB" id="2283439at2759"/>
<sequence length="147" mass="17209">HEMLMTHNHCIHKWEMSKYADDVIRKAERRLEGFCRTTLDPDKFLEYVEACSKEHDLPSNFYANMLTKPNDPSHWDRENTCRSAGDCGAKPMHRTQTDNWLADKLHRMFGKDVVIFFGDWSASHSRLHEPILGTGWYSTLERNGIKV</sequence>
<accession>A0A9W7Y9T6</accession>
<feature type="non-terminal residue" evidence="1">
    <location>
        <position position="147"/>
    </location>
</feature>
<dbReference type="EMBL" id="JANBOI010001836">
    <property type="protein sequence ID" value="KAJ1726013.1"/>
    <property type="molecule type" value="Genomic_DNA"/>
</dbReference>
<dbReference type="Proteomes" id="UP001143981">
    <property type="component" value="Unassembled WGS sequence"/>
</dbReference>
<keyword evidence="2" id="KW-1185">Reference proteome</keyword>
<evidence type="ECO:0000313" key="1">
    <source>
        <dbReference type="EMBL" id="KAJ1726013.1"/>
    </source>
</evidence>